<reference evidence="2" key="1">
    <citation type="submission" date="2021-01" db="EMBL/GenBank/DDBJ databases">
        <title>Whole genome shotgun sequence of Actinoplanes cyaneus NBRC 14990.</title>
        <authorList>
            <person name="Komaki H."/>
            <person name="Tamura T."/>
        </authorList>
    </citation>
    <scope>NUCLEOTIDE SEQUENCE</scope>
    <source>
        <strain evidence="2">NBRC 14990</strain>
    </source>
</reference>
<accession>A0A919M8R1</accession>
<dbReference type="Proteomes" id="UP000619479">
    <property type="component" value="Unassembled WGS sequence"/>
</dbReference>
<feature type="transmembrane region" description="Helical" evidence="1">
    <location>
        <begin position="20"/>
        <end position="43"/>
    </location>
</feature>
<dbReference type="PROSITE" id="PS51257">
    <property type="entry name" value="PROKAR_LIPOPROTEIN"/>
    <property type="match status" value="1"/>
</dbReference>
<keyword evidence="1" id="KW-0812">Transmembrane</keyword>
<feature type="transmembrane region" description="Helical" evidence="1">
    <location>
        <begin position="254"/>
        <end position="274"/>
    </location>
</feature>
<gene>
    <name evidence="2" type="ORF">Acy02nite_01070</name>
</gene>
<dbReference type="AlphaFoldDB" id="A0A919M8R1"/>
<sequence length="344" mass="36513">MREPTGLRARLGRPGSRSVVVLATLAAIVAGCFGAAGMSLLGWQFAPPLAGVVRAQGIDREVFPGLTVRGCEDGSQDVFSPEDYGLSCAHVPPFVLNPDGEGTRYGFMEYRVDPSAATRDNVAFTTAVRDRLVDAGWRIGSDIRVHDGIDDLDTSVLDGTSAPFPGNDVETNVREATFWATRDGLVLEFFNATGTDSPYGAADPDVTARFTVARSAPWWLWAMTATGALLGVAAGWLLTGWISRRTEGDGASTFIAALPAWLCAIPLTVAALPLNEQVGRPWSEGVFVGLHAKLAPWPDLGFDYVNPVAGLAVAAFLPALLVAALTRRTPAGDRLWGDDSAEAR</sequence>
<feature type="transmembrane region" description="Helical" evidence="1">
    <location>
        <begin position="218"/>
        <end position="242"/>
    </location>
</feature>
<organism evidence="2 3">
    <name type="scientific">Actinoplanes cyaneus</name>
    <dbReference type="NCBI Taxonomy" id="52696"/>
    <lineage>
        <taxon>Bacteria</taxon>
        <taxon>Bacillati</taxon>
        <taxon>Actinomycetota</taxon>
        <taxon>Actinomycetes</taxon>
        <taxon>Micromonosporales</taxon>
        <taxon>Micromonosporaceae</taxon>
        <taxon>Actinoplanes</taxon>
    </lineage>
</organism>
<feature type="transmembrane region" description="Helical" evidence="1">
    <location>
        <begin position="304"/>
        <end position="325"/>
    </location>
</feature>
<keyword evidence="1" id="KW-1133">Transmembrane helix</keyword>
<evidence type="ECO:0000313" key="2">
    <source>
        <dbReference type="EMBL" id="GID62226.1"/>
    </source>
</evidence>
<keyword evidence="1" id="KW-0472">Membrane</keyword>
<evidence type="ECO:0000256" key="1">
    <source>
        <dbReference type="SAM" id="Phobius"/>
    </source>
</evidence>
<name>A0A919M8R1_9ACTN</name>
<keyword evidence="3" id="KW-1185">Reference proteome</keyword>
<evidence type="ECO:0000313" key="3">
    <source>
        <dbReference type="Proteomes" id="UP000619479"/>
    </source>
</evidence>
<protein>
    <submittedName>
        <fullName evidence="2">Uncharacterized protein</fullName>
    </submittedName>
</protein>
<dbReference type="EMBL" id="BOMH01000001">
    <property type="protein sequence ID" value="GID62226.1"/>
    <property type="molecule type" value="Genomic_DNA"/>
</dbReference>
<proteinExistence type="predicted"/>
<comment type="caution">
    <text evidence="2">The sequence shown here is derived from an EMBL/GenBank/DDBJ whole genome shotgun (WGS) entry which is preliminary data.</text>
</comment>